<keyword evidence="3" id="KW-0479">Metal-binding</keyword>
<sequence>MHKHLLAMAAAVQARAYHIGAPGSKWGPAELSQWRAEHIKSRPYDDDVVKVLDSLRDEYDVIEYGTLTYDGVSHKLYAARSKDWNNRPKVLVTGGVHGYETSGVHGALRLLQTKCKDYAERGLDILVAPCVSPWGYEHIQRWNYDAVDPNRSFKRNDPDACGSQEARALVNLVRNHGSDGWACHIDLHETTDTDESEFQPAKAARDGDVYEEGTIPDGFYLCGDEKNPRLEFQRAVIKGVSDVTHIAPADPDGTIIGSKVVADGVILYDYTALGLCGGVTDAPLTTTTEVYPDSAKATAEECNKAQVESVLSALDFLLAERSWGPAVKALGGGMP</sequence>
<gene>
    <name evidence="8" type="ORF">PECAL_2P21160</name>
</gene>
<dbReference type="OrthoDB" id="407729at2759"/>
<organism evidence="8 9">
    <name type="scientific">Pelagomonas calceolata</name>
    <dbReference type="NCBI Taxonomy" id="35677"/>
    <lineage>
        <taxon>Eukaryota</taxon>
        <taxon>Sar</taxon>
        <taxon>Stramenopiles</taxon>
        <taxon>Ochrophyta</taxon>
        <taxon>Pelagophyceae</taxon>
        <taxon>Pelagomonadales</taxon>
        <taxon>Pelagomonadaceae</taxon>
        <taxon>Pelagomonas</taxon>
    </lineage>
</organism>
<evidence type="ECO:0000256" key="2">
    <source>
        <dbReference type="ARBA" id="ARBA00005988"/>
    </source>
</evidence>
<comment type="cofactor">
    <cofactor evidence="1">
        <name>Zn(2+)</name>
        <dbReference type="ChEBI" id="CHEBI:29105"/>
    </cofactor>
</comment>
<protein>
    <recommendedName>
        <fullName evidence="7">Peptidase M14 domain-containing protein</fullName>
    </recommendedName>
</protein>
<evidence type="ECO:0000256" key="6">
    <source>
        <dbReference type="PROSITE-ProRule" id="PRU01379"/>
    </source>
</evidence>
<dbReference type="Pfam" id="PF24827">
    <property type="entry name" value="AstE_AspA_cat"/>
    <property type="match status" value="1"/>
</dbReference>
<reference evidence="8" key="1">
    <citation type="submission" date="2021-11" db="EMBL/GenBank/DDBJ databases">
        <authorList>
            <consortium name="Genoscope - CEA"/>
            <person name="William W."/>
        </authorList>
    </citation>
    <scope>NUCLEOTIDE SEQUENCE</scope>
</reference>
<keyword evidence="9" id="KW-1185">Reference proteome</keyword>
<dbReference type="GO" id="GO:0008270">
    <property type="term" value="F:zinc ion binding"/>
    <property type="evidence" value="ECO:0007669"/>
    <property type="project" value="InterPro"/>
</dbReference>
<comment type="caution">
    <text evidence="6">Lacks conserved residue(s) required for the propagation of feature annotation.</text>
</comment>
<name>A0A8J2WWU4_9STRA</name>
<proteinExistence type="inferred from homology"/>
<evidence type="ECO:0000256" key="3">
    <source>
        <dbReference type="ARBA" id="ARBA00022723"/>
    </source>
</evidence>
<accession>A0A8J2WWU4</accession>
<dbReference type="SUPFAM" id="SSF53187">
    <property type="entry name" value="Zn-dependent exopeptidases"/>
    <property type="match status" value="1"/>
</dbReference>
<dbReference type="InterPro" id="IPR055438">
    <property type="entry name" value="AstE_AspA_cat"/>
</dbReference>
<dbReference type="GO" id="GO:0006508">
    <property type="term" value="P:proteolysis"/>
    <property type="evidence" value="ECO:0007669"/>
    <property type="project" value="InterPro"/>
</dbReference>
<evidence type="ECO:0000256" key="5">
    <source>
        <dbReference type="ARBA" id="ARBA00022833"/>
    </source>
</evidence>
<dbReference type="InterPro" id="IPR000834">
    <property type="entry name" value="Peptidase_M14"/>
</dbReference>
<comment type="similarity">
    <text evidence="2 6">Belongs to the peptidase M14 family.</text>
</comment>
<dbReference type="Gene3D" id="3.40.630.10">
    <property type="entry name" value="Zn peptidases"/>
    <property type="match status" value="1"/>
</dbReference>
<comment type="caution">
    <text evidence="8">The sequence shown here is derived from an EMBL/GenBank/DDBJ whole genome shotgun (WGS) entry which is preliminary data.</text>
</comment>
<dbReference type="GO" id="GO:0016788">
    <property type="term" value="F:hydrolase activity, acting on ester bonds"/>
    <property type="evidence" value="ECO:0007669"/>
    <property type="project" value="InterPro"/>
</dbReference>
<dbReference type="EMBL" id="CAKKNE010000002">
    <property type="protein sequence ID" value="CAH0369010.1"/>
    <property type="molecule type" value="Genomic_DNA"/>
</dbReference>
<dbReference type="AlphaFoldDB" id="A0A8J2WWU4"/>
<evidence type="ECO:0000313" key="8">
    <source>
        <dbReference type="EMBL" id="CAH0369010.1"/>
    </source>
</evidence>
<dbReference type="Proteomes" id="UP000789595">
    <property type="component" value="Unassembled WGS sequence"/>
</dbReference>
<evidence type="ECO:0000256" key="1">
    <source>
        <dbReference type="ARBA" id="ARBA00001947"/>
    </source>
</evidence>
<evidence type="ECO:0000256" key="4">
    <source>
        <dbReference type="ARBA" id="ARBA00022801"/>
    </source>
</evidence>
<evidence type="ECO:0000313" key="9">
    <source>
        <dbReference type="Proteomes" id="UP000789595"/>
    </source>
</evidence>
<dbReference type="PROSITE" id="PS52035">
    <property type="entry name" value="PEPTIDASE_M14"/>
    <property type="match status" value="1"/>
</dbReference>
<keyword evidence="5" id="KW-0862">Zinc</keyword>
<feature type="domain" description="Peptidase M14" evidence="7">
    <location>
        <begin position="40"/>
        <end position="302"/>
    </location>
</feature>
<keyword evidence="4" id="KW-0378">Hydrolase</keyword>
<evidence type="ECO:0000259" key="7">
    <source>
        <dbReference type="PROSITE" id="PS52035"/>
    </source>
</evidence>
<dbReference type="GO" id="GO:0004181">
    <property type="term" value="F:metallocarboxypeptidase activity"/>
    <property type="evidence" value="ECO:0007669"/>
    <property type="project" value="InterPro"/>
</dbReference>
<dbReference type="CDD" id="cd06231">
    <property type="entry name" value="M14_REP34-like"/>
    <property type="match status" value="1"/>
</dbReference>